<dbReference type="Proteomes" id="UP000252884">
    <property type="component" value="Unassembled WGS sequence"/>
</dbReference>
<evidence type="ECO:0000313" key="3">
    <source>
        <dbReference type="Proteomes" id="UP000252884"/>
    </source>
</evidence>
<keyword evidence="1" id="KW-1133">Transmembrane helix</keyword>
<gene>
    <name evidence="2" type="ORF">DES41_11332</name>
</gene>
<sequence length="65" mass="7981">MGADNRDWYREWWRRRTGYVERASFRLGADELARRRYSSAWRRNWIILALLVLVATGFIVARRFF</sequence>
<proteinExistence type="predicted"/>
<dbReference type="EMBL" id="QPJK01000013">
    <property type="protein sequence ID" value="RCW65108.1"/>
    <property type="molecule type" value="Genomic_DNA"/>
</dbReference>
<organism evidence="2 3">
    <name type="scientific">Pseudorhodoferax soli</name>
    <dbReference type="NCBI Taxonomy" id="545864"/>
    <lineage>
        <taxon>Bacteria</taxon>
        <taxon>Pseudomonadati</taxon>
        <taxon>Pseudomonadota</taxon>
        <taxon>Betaproteobacteria</taxon>
        <taxon>Burkholderiales</taxon>
        <taxon>Comamonadaceae</taxon>
    </lineage>
</organism>
<keyword evidence="1" id="KW-0812">Transmembrane</keyword>
<accession>A0A368XDL4</accession>
<evidence type="ECO:0000256" key="1">
    <source>
        <dbReference type="SAM" id="Phobius"/>
    </source>
</evidence>
<keyword evidence="3" id="KW-1185">Reference proteome</keyword>
<protein>
    <submittedName>
        <fullName evidence="2">Uncharacterized protein</fullName>
    </submittedName>
</protein>
<name>A0A368XDL4_9BURK</name>
<feature type="transmembrane region" description="Helical" evidence="1">
    <location>
        <begin position="44"/>
        <end position="64"/>
    </location>
</feature>
<evidence type="ECO:0000313" key="2">
    <source>
        <dbReference type="EMBL" id="RCW65108.1"/>
    </source>
</evidence>
<keyword evidence="1" id="KW-0472">Membrane</keyword>
<reference evidence="2 3" key="1">
    <citation type="submission" date="2018-07" db="EMBL/GenBank/DDBJ databases">
        <title>Genomic Encyclopedia of Type Strains, Phase IV (KMG-IV): sequencing the most valuable type-strain genomes for metagenomic binning, comparative biology and taxonomic classification.</title>
        <authorList>
            <person name="Goeker M."/>
        </authorList>
    </citation>
    <scope>NUCLEOTIDE SEQUENCE [LARGE SCALE GENOMIC DNA]</scope>
    <source>
        <strain evidence="2 3">DSM 21634</strain>
    </source>
</reference>
<dbReference type="AlphaFoldDB" id="A0A368XDL4"/>
<comment type="caution">
    <text evidence="2">The sequence shown here is derived from an EMBL/GenBank/DDBJ whole genome shotgun (WGS) entry which is preliminary data.</text>
</comment>